<name>A0AAU9VV94_9CNID</name>
<evidence type="ECO:0000313" key="2">
    <source>
        <dbReference type="EMBL" id="CAH3040142.1"/>
    </source>
</evidence>
<sequence length="393" mass="44330">MKDLKAYRVQSTAQQTAQPPLQHPHCSSQHSATALQHQQQAPSQQPVPSMQPATPLQQPKQSQQLSPTKTATIQQLMSSQQAPSKQPTPHQQPAPHHRPTPMPRTKVPQPKVPPNQPTPMPRILSDRDKEMIERVDLKFNVPFGDFEENQTYHMVTLIAKHFPKVSQKYLMEVLLPEALITLCCQQLQITRNQAEDLLESGGKHEADAFLQKIEQRSKGKFLKKKKAPKRKMQGAEEAEDEVQFLKQARMDEASIAKMQRPTFKLNQEDVDIIGKNAMLTDLQIQMAQELLHRQFPYIEGLLSPTIGKAEQFPVMRNSFIQVLHTGGNHWVCVSNIGCSHNNQVKLYDSLYSGIAPFTREQIGALLFNQDSNVIEICVPPVDQQTNGTDCGVL</sequence>
<feature type="region of interest" description="Disordered" evidence="1">
    <location>
        <begin position="1"/>
        <end position="123"/>
    </location>
</feature>
<dbReference type="EMBL" id="CALNXJ010000005">
    <property type="protein sequence ID" value="CAH3040142.1"/>
    <property type="molecule type" value="Genomic_DNA"/>
</dbReference>
<dbReference type="PANTHER" id="PTHR34718">
    <property type="entry name" value="PHD-TYPE DOMAIN-CONTAINING PROTEIN"/>
    <property type="match status" value="1"/>
</dbReference>
<dbReference type="InterPro" id="IPR038765">
    <property type="entry name" value="Papain-like_cys_pep_sf"/>
</dbReference>
<keyword evidence="3" id="KW-1185">Reference proteome</keyword>
<organism evidence="2 3">
    <name type="scientific">Pocillopora meandrina</name>
    <dbReference type="NCBI Taxonomy" id="46732"/>
    <lineage>
        <taxon>Eukaryota</taxon>
        <taxon>Metazoa</taxon>
        <taxon>Cnidaria</taxon>
        <taxon>Anthozoa</taxon>
        <taxon>Hexacorallia</taxon>
        <taxon>Scleractinia</taxon>
        <taxon>Astrocoeniina</taxon>
        <taxon>Pocilloporidae</taxon>
        <taxon>Pocillopora</taxon>
    </lineage>
</organism>
<feature type="compositionally biased region" description="Low complexity" evidence="1">
    <location>
        <begin position="36"/>
        <end position="69"/>
    </location>
</feature>
<protein>
    <recommendedName>
        <fullName evidence="4">Ubiquitin-like protease family profile domain-containing protein</fullName>
    </recommendedName>
</protein>
<evidence type="ECO:0000313" key="3">
    <source>
        <dbReference type="Proteomes" id="UP001159428"/>
    </source>
</evidence>
<proteinExistence type="predicted"/>
<feature type="compositionally biased region" description="Polar residues" evidence="1">
    <location>
        <begin position="9"/>
        <end position="35"/>
    </location>
</feature>
<reference evidence="2 3" key="1">
    <citation type="submission" date="2022-05" db="EMBL/GenBank/DDBJ databases">
        <authorList>
            <consortium name="Genoscope - CEA"/>
            <person name="William W."/>
        </authorList>
    </citation>
    <scope>NUCLEOTIDE SEQUENCE [LARGE SCALE GENOMIC DNA]</scope>
</reference>
<dbReference type="Proteomes" id="UP001159428">
    <property type="component" value="Unassembled WGS sequence"/>
</dbReference>
<gene>
    <name evidence="2" type="ORF">PMEA_00025754</name>
</gene>
<dbReference type="Gene3D" id="3.40.395.10">
    <property type="entry name" value="Adenoviral Proteinase, Chain A"/>
    <property type="match status" value="1"/>
</dbReference>
<dbReference type="AlphaFoldDB" id="A0AAU9VV94"/>
<comment type="caution">
    <text evidence="2">The sequence shown here is derived from an EMBL/GenBank/DDBJ whole genome shotgun (WGS) entry which is preliminary data.</text>
</comment>
<evidence type="ECO:0008006" key="4">
    <source>
        <dbReference type="Google" id="ProtNLM"/>
    </source>
</evidence>
<evidence type="ECO:0000256" key="1">
    <source>
        <dbReference type="SAM" id="MobiDB-lite"/>
    </source>
</evidence>
<feature type="compositionally biased region" description="Polar residues" evidence="1">
    <location>
        <begin position="70"/>
        <end position="85"/>
    </location>
</feature>
<feature type="compositionally biased region" description="Pro residues" evidence="1">
    <location>
        <begin position="110"/>
        <end position="120"/>
    </location>
</feature>
<dbReference type="PANTHER" id="PTHR34718:SF2">
    <property type="entry name" value="PHD-TYPE DOMAIN-CONTAINING PROTEIN"/>
    <property type="match status" value="1"/>
</dbReference>
<accession>A0AAU9VV94</accession>
<dbReference type="SUPFAM" id="SSF54001">
    <property type="entry name" value="Cysteine proteinases"/>
    <property type="match status" value="1"/>
</dbReference>